<feature type="region of interest" description="Disordered" evidence="1">
    <location>
        <begin position="1"/>
        <end position="69"/>
    </location>
</feature>
<evidence type="ECO:0000313" key="2">
    <source>
        <dbReference type="EMBL" id="PNP41526.1"/>
    </source>
</evidence>
<dbReference type="AlphaFoldDB" id="A0A2K0T7L6"/>
<dbReference type="Proteomes" id="UP000236546">
    <property type="component" value="Unassembled WGS sequence"/>
</dbReference>
<proteinExistence type="predicted"/>
<comment type="caution">
    <text evidence="2">The sequence shown here is derived from an EMBL/GenBank/DDBJ whole genome shotgun (WGS) entry which is preliminary data.</text>
</comment>
<protein>
    <submittedName>
        <fullName evidence="2">Uncharacterized protein</fullName>
    </submittedName>
</protein>
<evidence type="ECO:0000313" key="3">
    <source>
        <dbReference type="Proteomes" id="UP000236546"/>
    </source>
</evidence>
<feature type="compositionally biased region" description="Basic and acidic residues" evidence="1">
    <location>
        <begin position="41"/>
        <end position="63"/>
    </location>
</feature>
<name>A0A2K0T7L6_9HYPO</name>
<sequence>MSQQERETLSHRDMGPNFNFDSENPGLDDTYRNFSLDDDLESGHHERKGSYKERFKKAKEDIKRKKGPMDNNDVDRFFMEYVDVVGKSFTRPAGNLLHTLVDVVTHNGIQPEDIEFLVRRLVREYPNLLNNENEEKYNPHLYGYQSVSS</sequence>
<accession>A0A2K0T7L6</accession>
<dbReference type="EMBL" id="MTYH01000057">
    <property type="protein sequence ID" value="PNP41526.1"/>
    <property type="molecule type" value="Genomic_DNA"/>
</dbReference>
<organism evidence="2 3">
    <name type="scientific">Trichoderma gamsii</name>
    <dbReference type="NCBI Taxonomy" id="398673"/>
    <lineage>
        <taxon>Eukaryota</taxon>
        <taxon>Fungi</taxon>
        <taxon>Dikarya</taxon>
        <taxon>Ascomycota</taxon>
        <taxon>Pezizomycotina</taxon>
        <taxon>Sordariomycetes</taxon>
        <taxon>Hypocreomycetidae</taxon>
        <taxon>Hypocreales</taxon>
        <taxon>Hypocreaceae</taxon>
        <taxon>Trichoderma</taxon>
    </lineage>
</organism>
<evidence type="ECO:0000256" key="1">
    <source>
        <dbReference type="SAM" id="MobiDB-lite"/>
    </source>
</evidence>
<feature type="compositionally biased region" description="Basic and acidic residues" evidence="1">
    <location>
        <begin position="1"/>
        <end position="14"/>
    </location>
</feature>
<gene>
    <name evidence="2" type="ORF">TGAMA5MH_06627</name>
</gene>
<reference evidence="2 3" key="1">
    <citation type="submission" date="2017-02" db="EMBL/GenBank/DDBJ databases">
        <title>Genomes of Trichoderma spp. with biocontrol activity.</title>
        <authorList>
            <person name="Gardiner D."/>
            <person name="Kazan K."/>
            <person name="Vos C."/>
            <person name="Harvey P."/>
        </authorList>
    </citation>
    <scope>NUCLEOTIDE SEQUENCE [LARGE SCALE GENOMIC DNA]</scope>
    <source>
        <strain evidence="2 3">A5MH</strain>
    </source>
</reference>